<dbReference type="PANTHER" id="PTHR43254:SF3">
    <property type="entry name" value="C-TERMINAL BINDING PROTEIN AN"/>
    <property type="match status" value="1"/>
</dbReference>
<dbReference type="GO" id="GO:0000226">
    <property type="term" value="P:microtubule cytoskeleton organization"/>
    <property type="evidence" value="ECO:0007669"/>
    <property type="project" value="InterPro"/>
</dbReference>
<keyword evidence="2" id="KW-1185">Reference proteome</keyword>
<dbReference type="STRING" id="74649.A0A2P6PBI8"/>
<dbReference type="PANTHER" id="PTHR43254">
    <property type="entry name" value="C-TERMINAL BINDING PROTEIN AN-RELATED"/>
    <property type="match status" value="1"/>
</dbReference>
<organism evidence="1 2">
    <name type="scientific">Rosa chinensis</name>
    <name type="common">China rose</name>
    <dbReference type="NCBI Taxonomy" id="74649"/>
    <lineage>
        <taxon>Eukaryota</taxon>
        <taxon>Viridiplantae</taxon>
        <taxon>Streptophyta</taxon>
        <taxon>Embryophyta</taxon>
        <taxon>Tracheophyta</taxon>
        <taxon>Spermatophyta</taxon>
        <taxon>Magnoliopsida</taxon>
        <taxon>eudicotyledons</taxon>
        <taxon>Gunneridae</taxon>
        <taxon>Pentapetalae</taxon>
        <taxon>rosids</taxon>
        <taxon>fabids</taxon>
        <taxon>Rosales</taxon>
        <taxon>Rosaceae</taxon>
        <taxon>Rosoideae</taxon>
        <taxon>Rosoideae incertae sedis</taxon>
        <taxon>Rosa</taxon>
    </lineage>
</organism>
<dbReference type="OMA" id="QWWRATT"/>
<name>A0A2P6PBI8_ROSCH</name>
<dbReference type="Gramene" id="PRQ19288">
    <property type="protein sequence ID" value="PRQ19288"/>
    <property type="gene ID" value="RchiOBHm_Chr7g0215581"/>
</dbReference>
<proteinExistence type="predicted"/>
<dbReference type="AlphaFoldDB" id="A0A2P6PBI8"/>
<dbReference type="Proteomes" id="UP000238479">
    <property type="component" value="Chromosome 7"/>
</dbReference>
<accession>A0A2P6PBI8</accession>
<dbReference type="EMBL" id="PDCK01000045">
    <property type="protein sequence ID" value="PRQ19288.1"/>
    <property type="molecule type" value="Genomic_DNA"/>
</dbReference>
<evidence type="ECO:0000313" key="2">
    <source>
        <dbReference type="Proteomes" id="UP000238479"/>
    </source>
</evidence>
<comment type="caution">
    <text evidence="1">The sequence shown here is derived from an EMBL/GenBank/DDBJ whole genome shotgun (WGS) entry which is preliminary data.</text>
</comment>
<evidence type="ECO:0000313" key="1">
    <source>
        <dbReference type="EMBL" id="PRQ19288.1"/>
    </source>
</evidence>
<gene>
    <name evidence="1" type="ORF">RchiOBHm_Chr7g0215581</name>
</gene>
<protein>
    <submittedName>
        <fullName evidence="1">Uncharacterized protein</fullName>
    </submittedName>
</protein>
<dbReference type="InterPro" id="IPR045015">
    <property type="entry name" value="AN-like"/>
</dbReference>
<reference evidence="1 2" key="1">
    <citation type="journal article" date="2018" name="Nat. Genet.">
        <title>The Rosa genome provides new insights in the design of modern roses.</title>
        <authorList>
            <person name="Bendahmane M."/>
        </authorList>
    </citation>
    <scope>NUCLEOTIDE SEQUENCE [LARGE SCALE GENOMIC DNA]</scope>
    <source>
        <strain evidence="2">cv. Old Blush</strain>
    </source>
</reference>
<sequence>MSWLPSAVALNCIDDFAMKQDHFSGVAAVEHVPLSHLADGRIDSASAVVLQSFAYLPRAAQRRLPP</sequence>